<gene>
    <name evidence="2" type="ORF">CA163_00175</name>
</gene>
<keyword evidence="1" id="KW-1133">Transmembrane helix</keyword>
<dbReference type="RefSeq" id="WP_031841240.1">
    <property type="nucleotide sequence ID" value="NZ_CANUIC010000006.1"/>
</dbReference>
<evidence type="ECO:0000313" key="2">
    <source>
        <dbReference type="EMBL" id="OXE34875.1"/>
    </source>
</evidence>
<dbReference type="AlphaFoldDB" id="A0A227JK28"/>
<accession>A0A227JK28</accession>
<sequence length="86" mass="9562">MSKFRGTIKQAMRIATSILITSATTIVFKEKLIALITDNQISSTVLFPITLSAIVMTSYFISTKLFRTTTALSQVYCNTNLYTKGE</sequence>
<protein>
    <submittedName>
        <fullName evidence="2">Uncharacterized protein</fullName>
    </submittedName>
</protein>
<name>A0A227JK28_VIBPH</name>
<dbReference type="EMBL" id="NIXT01000002">
    <property type="protein sequence ID" value="OXE34875.1"/>
    <property type="molecule type" value="Genomic_DNA"/>
</dbReference>
<keyword evidence="1" id="KW-0472">Membrane</keyword>
<feature type="transmembrane region" description="Helical" evidence="1">
    <location>
        <begin position="45"/>
        <end position="62"/>
    </location>
</feature>
<keyword evidence="1" id="KW-0812">Transmembrane</keyword>
<evidence type="ECO:0000256" key="1">
    <source>
        <dbReference type="SAM" id="Phobius"/>
    </source>
</evidence>
<dbReference type="Proteomes" id="UP000214596">
    <property type="component" value="Unassembled WGS sequence"/>
</dbReference>
<evidence type="ECO:0000313" key="3">
    <source>
        <dbReference type="Proteomes" id="UP000214596"/>
    </source>
</evidence>
<comment type="caution">
    <text evidence="2">The sequence shown here is derived from an EMBL/GenBank/DDBJ whole genome shotgun (WGS) entry which is preliminary data.</text>
</comment>
<reference evidence="2 3" key="1">
    <citation type="journal article" date="2017" name="Appl. Environ. Microbiol.">
        <title>Parallel evolution of two clades of a major Atlantic endemic Vibrio parahaemolyticus pathogen lineage by independent acquisition of related pathogenicity islands.</title>
        <authorList>
            <person name="Xu F."/>
            <person name="Gonzalez-Escalona N."/>
            <person name="Drees K.P."/>
            <person name="Sebra R.P."/>
            <person name="Cooper V.S."/>
            <person name="Jones S.H."/>
            <person name="Whistler C.A."/>
        </authorList>
    </citation>
    <scope>NUCLEOTIDE SEQUENCE [LARGE SCALE GENOMIC DNA]</scope>
    <source>
        <strain evidence="2 3">MAVP-3</strain>
    </source>
</reference>
<proteinExistence type="predicted"/>
<organism evidence="2 3">
    <name type="scientific">Vibrio parahaemolyticus</name>
    <dbReference type="NCBI Taxonomy" id="670"/>
    <lineage>
        <taxon>Bacteria</taxon>
        <taxon>Pseudomonadati</taxon>
        <taxon>Pseudomonadota</taxon>
        <taxon>Gammaproteobacteria</taxon>
        <taxon>Vibrionales</taxon>
        <taxon>Vibrionaceae</taxon>
        <taxon>Vibrio</taxon>
    </lineage>
</organism>